<dbReference type="Pfam" id="PF11187">
    <property type="entry name" value="Mbeg1-like"/>
    <property type="match status" value="1"/>
</dbReference>
<dbReference type="InterPro" id="IPR024499">
    <property type="entry name" value="Mbeg1-like"/>
</dbReference>
<dbReference type="OrthoDB" id="9769481at2"/>
<dbReference type="SUPFAM" id="SSF53474">
    <property type="entry name" value="alpha/beta-Hydrolases"/>
    <property type="match status" value="1"/>
</dbReference>
<proteinExistence type="predicted"/>
<dbReference type="Proteomes" id="UP000254082">
    <property type="component" value="Unassembled WGS sequence"/>
</dbReference>
<accession>A0A380JGJ2</accession>
<dbReference type="Gene3D" id="3.40.50.1820">
    <property type="entry name" value="alpha/beta hydrolase"/>
    <property type="match status" value="1"/>
</dbReference>
<keyword evidence="2" id="KW-1185">Reference proteome</keyword>
<dbReference type="EMBL" id="UHFA01000002">
    <property type="protein sequence ID" value="SUN36559.1"/>
    <property type="molecule type" value="Genomic_DNA"/>
</dbReference>
<reference evidence="1 2" key="1">
    <citation type="submission" date="2018-06" db="EMBL/GenBank/DDBJ databases">
        <authorList>
            <consortium name="Pathogen Informatics"/>
            <person name="Doyle S."/>
        </authorList>
    </citation>
    <scope>NUCLEOTIDE SEQUENCE [LARGE SCALE GENOMIC DNA]</scope>
    <source>
        <strain evidence="2">NCTC 11391</strain>
    </source>
</reference>
<dbReference type="RefSeq" id="WP_002998200.1">
    <property type="nucleotide sequence ID" value="NZ_UHFA01000002.1"/>
</dbReference>
<gene>
    <name evidence="1" type="ORF">NCTC11391_01556</name>
</gene>
<organism evidence="1 2">
    <name type="scientific">Streptococcus downei MFe28</name>
    <dbReference type="NCBI Taxonomy" id="764290"/>
    <lineage>
        <taxon>Bacteria</taxon>
        <taxon>Bacillati</taxon>
        <taxon>Bacillota</taxon>
        <taxon>Bacilli</taxon>
        <taxon>Lactobacillales</taxon>
        <taxon>Streptococcaceae</taxon>
        <taxon>Streptococcus</taxon>
    </lineage>
</organism>
<dbReference type="InterPro" id="IPR029058">
    <property type="entry name" value="AB_hydrolase_fold"/>
</dbReference>
<dbReference type="AlphaFoldDB" id="A0A380JGJ2"/>
<name>A0A380JGJ2_STRDO</name>
<sequence>MPTFLDYAKIYGEKSFSELTLNSIDLAIINELGYLPLGQDQSLERPVSLQKLKEDFDASGQSVLYSFSVTKERVALLETVLDAPRYQGLSVRAYINDIDPQFEKQFAAMVMELPAIHHHQVVFRGTDETFIGWKEDFKMTYLDEIPAQRQALDYLQKILQENEETYTLTGHSKGGNLALYAASCLPEHLQARIDHLLLLDAPGLHDHILESPGYKTISPKVLCLRPKDSIVGSMLKHDIPSSFVESKALGTFQHNVSKWEVEGVDWKWASGQSELSRAMEVTFSQWTEELSQEELKTIFDTVFDLFLENDVATLDVLQADVLQSARTIMTAFSQLPAEKRQLLGKSATSLLSIFIKSRLQEVEVLKLDQLSDKLKGILGPGMK</sequence>
<evidence type="ECO:0000313" key="1">
    <source>
        <dbReference type="EMBL" id="SUN36559.1"/>
    </source>
</evidence>
<evidence type="ECO:0000313" key="2">
    <source>
        <dbReference type="Proteomes" id="UP000254082"/>
    </source>
</evidence>
<protein>
    <submittedName>
        <fullName evidence="1">Protein of uncharacterized function (DUF2974)</fullName>
    </submittedName>
</protein>